<feature type="transmembrane region" description="Helical" evidence="1">
    <location>
        <begin position="115"/>
        <end position="135"/>
    </location>
</feature>
<dbReference type="EMBL" id="JACHGI010000010">
    <property type="protein sequence ID" value="MBB6468417.1"/>
    <property type="molecule type" value="Genomic_DNA"/>
</dbReference>
<feature type="transmembrane region" description="Helical" evidence="1">
    <location>
        <begin position="241"/>
        <end position="261"/>
    </location>
</feature>
<dbReference type="Pfam" id="PF04143">
    <property type="entry name" value="Sulf_transp"/>
    <property type="match status" value="1"/>
</dbReference>
<feature type="transmembrane region" description="Helical" evidence="1">
    <location>
        <begin position="173"/>
        <end position="194"/>
    </location>
</feature>
<evidence type="ECO:0000313" key="2">
    <source>
        <dbReference type="EMBL" id="MBB6468417.1"/>
    </source>
</evidence>
<feature type="transmembrane region" description="Helical" evidence="1">
    <location>
        <begin position="6"/>
        <end position="27"/>
    </location>
</feature>
<keyword evidence="1" id="KW-0472">Membrane</keyword>
<evidence type="ECO:0000313" key="3">
    <source>
        <dbReference type="Proteomes" id="UP000532373"/>
    </source>
</evidence>
<feature type="transmembrane region" description="Helical" evidence="1">
    <location>
        <begin position="48"/>
        <end position="67"/>
    </location>
</feature>
<dbReference type="Proteomes" id="UP000532373">
    <property type="component" value="Unassembled WGS sequence"/>
</dbReference>
<dbReference type="RefSeq" id="WP_184770920.1">
    <property type="nucleotide sequence ID" value="NZ_JACHGI010000010.1"/>
</dbReference>
<feature type="transmembrane region" description="Helical" evidence="1">
    <location>
        <begin position="206"/>
        <end position="229"/>
    </location>
</feature>
<organism evidence="2 3">
    <name type="scientific">Aminobacter carboxidus</name>
    <dbReference type="NCBI Taxonomy" id="376165"/>
    <lineage>
        <taxon>Bacteria</taxon>
        <taxon>Pseudomonadati</taxon>
        <taxon>Pseudomonadota</taxon>
        <taxon>Alphaproteobacteria</taxon>
        <taxon>Hyphomicrobiales</taxon>
        <taxon>Phyllobacteriaceae</taxon>
        <taxon>Aminobacter</taxon>
    </lineage>
</organism>
<accession>A0A8E1WJS8</accession>
<feature type="transmembrane region" description="Helical" evidence="1">
    <location>
        <begin position="281"/>
        <end position="299"/>
    </location>
</feature>
<dbReference type="AlphaFoldDB" id="A0A8E1WJS8"/>
<sequence length="307" mass="31896">MGGVEISETVILSILLLSLAFALGFALNRGSTCAVIAMTELVQERRPARFVAFLECTLWGALTYAAWHLMPGSETRWSSFGLAAAGGTIFGVGAFVNGACAFGSVGRLGNGDAEFGFTFLGMYAVATVAGLGGLLPAVMASPMSLTIAPPVALLMLIGFAALRFVLQRRNVKAYWNMSCAMLAVGVAYATIILLKPGWSIALSHAQSLPLASVVTVAAMFAGSVFSRALDRGRYRVKWPGFGGAARRFAGGTMMGVGAVLIPGGNDTMLLVGLPAGAEEAVLAYLLFAVSIAILVRTIGSSAQAWSR</sequence>
<dbReference type="InterPro" id="IPR007272">
    <property type="entry name" value="Sulf_transp_TsuA/YedE"/>
</dbReference>
<evidence type="ECO:0000256" key="1">
    <source>
        <dbReference type="SAM" id="Phobius"/>
    </source>
</evidence>
<gene>
    <name evidence="2" type="ORF">HNQ96_004301</name>
</gene>
<keyword evidence="1" id="KW-0812">Transmembrane</keyword>
<feature type="transmembrane region" description="Helical" evidence="1">
    <location>
        <begin position="147"/>
        <end position="166"/>
    </location>
</feature>
<protein>
    <recommendedName>
        <fullName evidence="4">Sulphur transport domain-containing protein</fullName>
    </recommendedName>
</protein>
<reference evidence="2 3" key="1">
    <citation type="submission" date="2020-08" db="EMBL/GenBank/DDBJ databases">
        <title>Genomic Encyclopedia of Type Strains, Phase IV (KMG-IV): sequencing the most valuable type-strain genomes for metagenomic binning, comparative biology and taxonomic classification.</title>
        <authorList>
            <person name="Goeker M."/>
        </authorList>
    </citation>
    <scope>NUCLEOTIDE SEQUENCE [LARGE SCALE GENOMIC DNA]</scope>
    <source>
        <strain evidence="2 3">DSM 17454</strain>
    </source>
</reference>
<name>A0A8E1WJS8_9HYPH</name>
<feature type="transmembrane region" description="Helical" evidence="1">
    <location>
        <begin position="79"/>
        <end position="103"/>
    </location>
</feature>
<evidence type="ECO:0008006" key="4">
    <source>
        <dbReference type="Google" id="ProtNLM"/>
    </source>
</evidence>
<comment type="caution">
    <text evidence="2">The sequence shown here is derived from an EMBL/GenBank/DDBJ whole genome shotgun (WGS) entry which is preliminary data.</text>
</comment>
<proteinExistence type="predicted"/>
<keyword evidence="1" id="KW-1133">Transmembrane helix</keyword>